<keyword evidence="5 10" id="KW-0418">Kinase</keyword>
<dbReference type="SMART" id="SM00220">
    <property type="entry name" value="S_TKc"/>
    <property type="match status" value="1"/>
</dbReference>
<dbReference type="Pfam" id="PF00069">
    <property type="entry name" value="Pkinase"/>
    <property type="match status" value="1"/>
</dbReference>
<dbReference type="InterPro" id="IPR011009">
    <property type="entry name" value="Kinase-like_dom_sf"/>
</dbReference>
<feature type="domain" description="Protein kinase" evidence="9">
    <location>
        <begin position="131"/>
        <end position="436"/>
    </location>
</feature>
<evidence type="ECO:0000256" key="6">
    <source>
        <dbReference type="ARBA" id="ARBA00022840"/>
    </source>
</evidence>
<comment type="caution">
    <text evidence="10">The sequence shown here is derived from an EMBL/GenBank/DDBJ whole genome shotgun (WGS) entry which is preliminary data.</text>
</comment>
<dbReference type="GO" id="GO:0005524">
    <property type="term" value="F:ATP binding"/>
    <property type="evidence" value="ECO:0007669"/>
    <property type="project" value="UniProtKB-KW"/>
</dbReference>
<gene>
    <name evidence="10" type="ORF">HII31_07615</name>
</gene>
<comment type="catalytic activity">
    <reaction evidence="7">
        <text>L-threonyl-[protein] + ATP = O-phospho-L-threonyl-[protein] + ADP + H(+)</text>
        <dbReference type="Rhea" id="RHEA:46608"/>
        <dbReference type="Rhea" id="RHEA-COMP:11060"/>
        <dbReference type="Rhea" id="RHEA-COMP:11605"/>
        <dbReference type="ChEBI" id="CHEBI:15378"/>
        <dbReference type="ChEBI" id="CHEBI:30013"/>
        <dbReference type="ChEBI" id="CHEBI:30616"/>
        <dbReference type="ChEBI" id="CHEBI:61977"/>
        <dbReference type="ChEBI" id="CHEBI:456216"/>
        <dbReference type="EC" id="2.7.11.1"/>
    </reaction>
</comment>
<dbReference type="InterPro" id="IPR000719">
    <property type="entry name" value="Prot_kinase_dom"/>
</dbReference>
<evidence type="ECO:0000259" key="9">
    <source>
        <dbReference type="PROSITE" id="PS50011"/>
    </source>
</evidence>
<keyword evidence="2" id="KW-0723">Serine/threonine-protein kinase</keyword>
<dbReference type="PANTHER" id="PTHR43671:SF98">
    <property type="entry name" value="SERINE_THREONINE-PROTEIN KINASE NEK11"/>
    <property type="match status" value="1"/>
</dbReference>
<comment type="catalytic activity">
    <reaction evidence="8">
        <text>L-seryl-[protein] + ATP = O-phospho-L-seryl-[protein] + ADP + H(+)</text>
        <dbReference type="Rhea" id="RHEA:17989"/>
        <dbReference type="Rhea" id="RHEA-COMP:9863"/>
        <dbReference type="Rhea" id="RHEA-COMP:11604"/>
        <dbReference type="ChEBI" id="CHEBI:15378"/>
        <dbReference type="ChEBI" id="CHEBI:29999"/>
        <dbReference type="ChEBI" id="CHEBI:30616"/>
        <dbReference type="ChEBI" id="CHEBI:83421"/>
        <dbReference type="ChEBI" id="CHEBI:456216"/>
        <dbReference type="EC" id="2.7.11.1"/>
    </reaction>
</comment>
<keyword evidence="3" id="KW-0808">Transferase</keyword>
<dbReference type="PANTHER" id="PTHR43671">
    <property type="entry name" value="SERINE/THREONINE-PROTEIN KINASE NEK"/>
    <property type="match status" value="1"/>
</dbReference>
<dbReference type="PROSITE" id="PS00108">
    <property type="entry name" value="PROTEIN_KINASE_ST"/>
    <property type="match status" value="1"/>
</dbReference>
<proteinExistence type="predicted"/>
<protein>
    <recommendedName>
        <fullName evidence="1">non-specific serine/threonine protein kinase</fullName>
        <ecNumber evidence="1">2.7.11.1</ecNumber>
    </recommendedName>
</protein>
<dbReference type="GO" id="GO:0005634">
    <property type="term" value="C:nucleus"/>
    <property type="evidence" value="ECO:0007669"/>
    <property type="project" value="TreeGrafter"/>
</dbReference>
<dbReference type="Proteomes" id="UP000660729">
    <property type="component" value="Unassembled WGS sequence"/>
</dbReference>
<dbReference type="SUPFAM" id="SSF56112">
    <property type="entry name" value="Protein kinase-like (PK-like)"/>
    <property type="match status" value="1"/>
</dbReference>
<evidence type="ECO:0000256" key="1">
    <source>
        <dbReference type="ARBA" id="ARBA00012513"/>
    </source>
</evidence>
<keyword evidence="4" id="KW-0547">Nucleotide-binding</keyword>
<keyword evidence="6" id="KW-0067">ATP-binding</keyword>
<evidence type="ECO:0000256" key="7">
    <source>
        <dbReference type="ARBA" id="ARBA00047899"/>
    </source>
</evidence>
<dbReference type="Gene3D" id="1.10.510.10">
    <property type="entry name" value="Transferase(Phosphotransferase) domain 1"/>
    <property type="match status" value="1"/>
</dbReference>
<dbReference type="AlphaFoldDB" id="A0A8H6RFW0"/>
<keyword evidence="11" id="KW-1185">Reference proteome</keyword>
<evidence type="ECO:0000313" key="11">
    <source>
        <dbReference type="Proteomes" id="UP000660729"/>
    </source>
</evidence>
<dbReference type="EMBL" id="JABCIY010000161">
    <property type="protein sequence ID" value="KAF7191100.1"/>
    <property type="molecule type" value="Genomic_DNA"/>
</dbReference>
<dbReference type="EC" id="2.7.11.1" evidence="1"/>
<accession>A0A8H6RFW0</accession>
<sequence length="496" mass="55380">MYSINDRRGIDKALTEAERSTLEDDELRLQNLSGEEEAELQELHDSVVLLVDTLPLFVEAVQYRLDNARNNIADLNEDVDEPPMEQFLGVKVRVGRYPPHIYEPALAEFNALRVPPANTLVLSAQGLPGEWLSVFTVGHGAQGNVQIFAQFNSHYTMIGRTVRKDTFAPNLESFNIWSRWYGPPINRIPIEFWTHKLVFAKSRKIIDLAALNPLVDSDRLLYRLYLAYAAHGDLWSFINNYWEAEQPLPKRFVLYVFKALVEAALVFREGDGVRKVVHRDLKPENILLDLPDDASFPNYPEPKVTDFGLAILASEGDRWNPSIFQGCGTPGFLPSEQLSFVNSVTGEPFDDWKILSPSNVWGIGAVLYCMIECDSLTSEDQPSYLPGEKCEHKIDGDFYSQEYGAGLVDLVNQCMSHDPKDRPALDELKTSVADLIDKDLEASQANGGVQDPADTVLITPDNYRIGMTLAQVVGEERAAQLTAASPADAGATYTPT</sequence>
<dbReference type="PROSITE" id="PS50011">
    <property type="entry name" value="PROTEIN_KINASE_DOM"/>
    <property type="match status" value="1"/>
</dbReference>
<evidence type="ECO:0000313" key="10">
    <source>
        <dbReference type="EMBL" id="KAF7191100.1"/>
    </source>
</evidence>
<evidence type="ECO:0000256" key="3">
    <source>
        <dbReference type="ARBA" id="ARBA00022679"/>
    </source>
</evidence>
<evidence type="ECO:0000256" key="4">
    <source>
        <dbReference type="ARBA" id="ARBA00022741"/>
    </source>
</evidence>
<name>A0A8H6RFW0_9PEZI</name>
<dbReference type="InterPro" id="IPR008271">
    <property type="entry name" value="Ser/Thr_kinase_AS"/>
</dbReference>
<dbReference type="GO" id="GO:0004674">
    <property type="term" value="F:protein serine/threonine kinase activity"/>
    <property type="evidence" value="ECO:0007669"/>
    <property type="project" value="UniProtKB-KW"/>
</dbReference>
<organism evidence="10 11">
    <name type="scientific">Pseudocercospora fuligena</name>
    <dbReference type="NCBI Taxonomy" id="685502"/>
    <lineage>
        <taxon>Eukaryota</taxon>
        <taxon>Fungi</taxon>
        <taxon>Dikarya</taxon>
        <taxon>Ascomycota</taxon>
        <taxon>Pezizomycotina</taxon>
        <taxon>Dothideomycetes</taxon>
        <taxon>Dothideomycetidae</taxon>
        <taxon>Mycosphaerellales</taxon>
        <taxon>Mycosphaerellaceae</taxon>
        <taxon>Pseudocercospora</taxon>
    </lineage>
</organism>
<evidence type="ECO:0000256" key="2">
    <source>
        <dbReference type="ARBA" id="ARBA00022527"/>
    </source>
</evidence>
<dbReference type="OrthoDB" id="310217at2759"/>
<evidence type="ECO:0000256" key="5">
    <source>
        <dbReference type="ARBA" id="ARBA00022777"/>
    </source>
</evidence>
<evidence type="ECO:0000256" key="8">
    <source>
        <dbReference type="ARBA" id="ARBA00048679"/>
    </source>
</evidence>
<dbReference type="InterPro" id="IPR050660">
    <property type="entry name" value="NEK_Ser/Thr_kinase"/>
</dbReference>
<reference evidence="10" key="1">
    <citation type="submission" date="2020-04" db="EMBL/GenBank/DDBJ databases">
        <title>Draft genome resource of the tomato pathogen Pseudocercospora fuligena.</title>
        <authorList>
            <person name="Zaccaron A."/>
        </authorList>
    </citation>
    <scope>NUCLEOTIDE SEQUENCE</scope>
    <source>
        <strain evidence="10">PF001</strain>
    </source>
</reference>